<gene>
    <name evidence="3" type="ORF">CC86DRAFT_378961</name>
</gene>
<dbReference type="PANTHER" id="PTHR24148:SF73">
    <property type="entry name" value="HET DOMAIN PROTEIN (AFU_ORTHOLOGUE AFUA_8G01020)"/>
    <property type="match status" value="1"/>
</dbReference>
<reference evidence="3" key="1">
    <citation type="journal article" date="2020" name="Stud. Mycol.">
        <title>101 Dothideomycetes genomes: a test case for predicting lifestyles and emergence of pathogens.</title>
        <authorList>
            <person name="Haridas S."/>
            <person name="Albert R."/>
            <person name="Binder M."/>
            <person name="Bloem J."/>
            <person name="Labutti K."/>
            <person name="Salamov A."/>
            <person name="Andreopoulos B."/>
            <person name="Baker S."/>
            <person name="Barry K."/>
            <person name="Bills G."/>
            <person name="Bluhm B."/>
            <person name="Cannon C."/>
            <person name="Castanera R."/>
            <person name="Culley D."/>
            <person name="Daum C."/>
            <person name="Ezra D."/>
            <person name="Gonzalez J."/>
            <person name="Henrissat B."/>
            <person name="Kuo A."/>
            <person name="Liang C."/>
            <person name="Lipzen A."/>
            <person name="Lutzoni F."/>
            <person name="Magnuson J."/>
            <person name="Mondo S."/>
            <person name="Nolan M."/>
            <person name="Ohm R."/>
            <person name="Pangilinan J."/>
            <person name="Park H.-J."/>
            <person name="Ramirez L."/>
            <person name="Alfaro M."/>
            <person name="Sun H."/>
            <person name="Tritt A."/>
            <person name="Yoshinaga Y."/>
            <person name="Zwiers L.-H."/>
            <person name="Turgeon B."/>
            <person name="Goodwin S."/>
            <person name="Spatafora J."/>
            <person name="Crous P."/>
            <person name="Grigoriev I."/>
        </authorList>
    </citation>
    <scope>NUCLEOTIDE SEQUENCE</scope>
    <source>
        <strain evidence="3">CBS 113818</strain>
    </source>
</reference>
<dbReference type="PANTHER" id="PTHR24148">
    <property type="entry name" value="ANKYRIN REPEAT DOMAIN-CONTAINING PROTEIN 39 HOMOLOG-RELATED"/>
    <property type="match status" value="1"/>
</dbReference>
<dbReference type="Pfam" id="PF06985">
    <property type="entry name" value="HET"/>
    <property type="match status" value="1"/>
</dbReference>
<dbReference type="Proteomes" id="UP000799424">
    <property type="component" value="Unassembled WGS sequence"/>
</dbReference>
<feature type="domain" description="Heterokaryon incompatibility" evidence="2">
    <location>
        <begin position="69"/>
        <end position="232"/>
    </location>
</feature>
<protein>
    <submittedName>
        <fullName evidence="3">HET-domain-containing protein</fullName>
    </submittedName>
</protein>
<organism evidence="3 4">
    <name type="scientific">Ophiobolus disseminans</name>
    <dbReference type="NCBI Taxonomy" id="1469910"/>
    <lineage>
        <taxon>Eukaryota</taxon>
        <taxon>Fungi</taxon>
        <taxon>Dikarya</taxon>
        <taxon>Ascomycota</taxon>
        <taxon>Pezizomycotina</taxon>
        <taxon>Dothideomycetes</taxon>
        <taxon>Pleosporomycetidae</taxon>
        <taxon>Pleosporales</taxon>
        <taxon>Pleosporineae</taxon>
        <taxon>Phaeosphaeriaceae</taxon>
        <taxon>Ophiobolus</taxon>
    </lineage>
</organism>
<name>A0A6A7ADN9_9PLEO</name>
<sequence length="652" mass="73708">MEAKQGVYAPPGQKAPTPDPTPRWTTTAPYTELLSSQIRLLRILPFVDRRETKIICTLSVHDLLNAPAYTALSYTWGVPHREIRKLRRTPPSSTHCIDCNGREAHVGENLYDFLLQCAHDTSGDLHGYLWIDALSIDQGNTQERSEQVKLMGDIYRNADTVFVWLGTEDDSTIQAMDLIKGLLRLGKSGRLNLHPSEVNDEHPNSLLTSGNWQALFQFFRREWFNRAWIIQEVVFAKSITLFCSKHLISWRDLCEISGFLATSSWTVLLRGLGGADYDQRSITMGHNMPARISAAQRTCHSEHDDKFLYALIRARSSNSGDPRDKVYSQIGLGDAQLIPDYRATVVEVYTTAAEYILKHCGNLLLLTCVEGEEFQEVPNLPSWVPDWSVSAHLGLRKTGYRDFQAAGQLHKRYELTKHHDGIPILAIHATQLDEIVDISETKSEVRNNPYASRFWAMISQLDSNYAPVPGQSVEEAVWRALMTNRQHTSAKSNPSGPQYPAQPNLLEPSFRAWVLWRYAATLGVSQTITYPPSCSYLLPSNAEIQEAIDKSIKDPGYLKDLKHRASLYDVHYSHAMLLCPFITRCGYFGIGTQCLRKADTIWIVPGCPVPLILRRVEGSEHCRLVGGAYVHGFMNGEILQRKNLEFEMVHLE</sequence>
<evidence type="ECO:0000256" key="1">
    <source>
        <dbReference type="SAM" id="MobiDB-lite"/>
    </source>
</evidence>
<evidence type="ECO:0000313" key="3">
    <source>
        <dbReference type="EMBL" id="KAF2830705.1"/>
    </source>
</evidence>
<accession>A0A6A7ADN9</accession>
<dbReference type="AlphaFoldDB" id="A0A6A7ADN9"/>
<dbReference type="EMBL" id="MU006219">
    <property type="protein sequence ID" value="KAF2830705.1"/>
    <property type="molecule type" value="Genomic_DNA"/>
</dbReference>
<dbReference type="Pfam" id="PF26639">
    <property type="entry name" value="Het-6_barrel"/>
    <property type="match status" value="1"/>
</dbReference>
<dbReference type="InterPro" id="IPR010730">
    <property type="entry name" value="HET"/>
</dbReference>
<dbReference type="InterPro" id="IPR052895">
    <property type="entry name" value="HetReg/Transcr_Mod"/>
</dbReference>
<proteinExistence type="predicted"/>
<dbReference type="OrthoDB" id="3548654at2759"/>
<feature type="region of interest" description="Disordered" evidence="1">
    <location>
        <begin position="1"/>
        <end position="23"/>
    </location>
</feature>
<keyword evidence="4" id="KW-1185">Reference proteome</keyword>
<evidence type="ECO:0000313" key="4">
    <source>
        <dbReference type="Proteomes" id="UP000799424"/>
    </source>
</evidence>
<evidence type="ECO:0000259" key="2">
    <source>
        <dbReference type="Pfam" id="PF06985"/>
    </source>
</evidence>